<dbReference type="EMBL" id="CADCTK010000315">
    <property type="protein sequence ID" value="CAA9238469.1"/>
    <property type="molecule type" value="Genomic_DNA"/>
</dbReference>
<sequence length="238" mass="26257">DIKILRHTRAAVPLGTTDAGCRHPRRSTIHRRDSALHRIYPSGHAHAGRASGGGGNVLRTAEREWYLHGYLTPRRDPDDVSPAVLRRTLWHPATSRAGEWITRRGSLRRRHRRLDHHSNSNIDRGPCASGSCRQWRRSRHRSRIRWDSAGLSRPHLLSASSRVGGNRGPDPFYEACASLAGVDGRRHSCTVSGRDSRVPARVASNTAVSPVDPGIKCGTASYSWNREPAIGAGCARTV</sequence>
<dbReference type="AlphaFoldDB" id="A0A6J4I1E2"/>
<organism evidence="1">
    <name type="scientific">uncultured Chloroflexia bacterium</name>
    <dbReference type="NCBI Taxonomy" id="1672391"/>
    <lineage>
        <taxon>Bacteria</taxon>
        <taxon>Bacillati</taxon>
        <taxon>Chloroflexota</taxon>
        <taxon>Chloroflexia</taxon>
        <taxon>environmental samples</taxon>
    </lineage>
</organism>
<reference evidence="1" key="1">
    <citation type="submission" date="2020-02" db="EMBL/GenBank/DDBJ databases">
        <authorList>
            <person name="Meier V. D."/>
        </authorList>
    </citation>
    <scope>NUCLEOTIDE SEQUENCE</scope>
    <source>
        <strain evidence="1">AVDCRST_MAG26</strain>
    </source>
</reference>
<accession>A0A6J4I1E2</accession>
<evidence type="ECO:0000313" key="1">
    <source>
        <dbReference type="EMBL" id="CAA9238469.1"/>
    </source>
</evidence>
<gene>
    <name evidence="1" type="ORF">AVDCRST_MAG26-1312</name>
</gene>
<protein>
    <submittedName>
        <fullName evidence="1">Uncharacterized protein</fullName>
    </submittedName>
</protein>
<name>A0A6J4I1E2_9CHLR</name>
<feature type="non-terminal residue" evidence="1">
    <location>
        <position position="1"/>
    </location>
</feature>
<feature type="non-terminal residue" evidence="1">
    <location>
        <position position="238"/>
    </location>
</feature>
<proteinExistence type="predicted"/>